<comment type="caution">
    <text evidence="6">The sequence shown here is derived from an EMBL/GenBank/DDBJ whole genome shotgun (WGS) entry which is preliminary data.</text>
</comment>
<protein>
    <recommendedName>
        <fullName evidence="4">Oxidation resistance protein 1</fullName>
    </recommendedName>
</protein>
<organism evidence="6 7">
    <name type="scientific">Batrachochytrium salamandrivorans</name>
    <dbReference type="NCBI Taxonomy" id="1357716"/>
    <lineage>
        <taxon>Eukaryota</taxon>
        <taxon>Fungi</taxon>
        <taxon>Fungi incertae sedis</taxon>
        <taxon>Chytridiomycota</taxon>
        <taxon>Chytridiomycota incertae sedis</taxon>
        <taxon>Chytridiomycetes</taxon>
        <taxon>Rhizophydiales</taxon>
        <taxon>Rhizophydiales incertae sedis</taxon>
        <taxon>Batrachochytrium</taxon>
    </lineage>
</organism>
<keyword evidence="7" id="KW-1185">Reference proteome</keyword>
<dbReference type="InterPro" id="IPR006571">
    <property type="entry name" value="TLDc_dom"/>
</dbReference>
<evidence type="ECO:0000259" key="5">
    <source>
        <dbReference type="PROSITE" id="PS51886"/>
    </source>
</evidence>
<evidence type="ECO:0000313" key="6">
    <source>
        <dbReference type="EMBL" id="KAH6587230.1"/>
    </source>
</evidence>
<dbReference type="EMBL" id="JAFCIX010000567">
    <property type="protein sequence ID" value="KAH6587230.1"/>
    <property type="molecule type" value="Genomic_DNA"/>
</dbReference>
<dbReference type="PANTHER" id="PTHR23354">
    <property type="entry name" value="NUCLEOLAR PROTEIN 7/ESTROGEN RECEPTOR COACTIVATOR-RELATED"/>
    <property type="match status" value="1"/>
</dbReference>
<dbReference type="PROSITE" id="PS51886">
    <property type="entry name" value="TLDC"/>
    <property type="match status" value="1"/>
</dbReference>
<comment type="similarity">
    <text evidence="2">Belongs to the OXR1 family.</text>
</comment>
<sequence length="461" mass="50730">MGHTSSSSRATEYFPPRKETSLRALYNLLIKGGEPAFQNICLQASMQSQHSVSSKDGDIEVAGKTYSGHELLLLLHQALWIYLCNSKTKRLAAFDAFAQRVAVLVQGTAYERSLFVSESVSLIPNLQVLVAALLMQGLGSLALASPTVPTIHRADRSTFSPPSAALMTFLLTRRSHSTVDTTMEDSSHDLSSTHEVQQYSDIGDFSEWISQSCHVQALWNAALDYLFFGPAPSLETRSPPSSALISHEGGFILDQAIKESRFDKAEWNLLFSTKLHGQSWTVFLTALAPAEVSLVILRDRDGHVFGALATSPWVARPDFYGNSSNFLFSLSPKYGIYRSTGINSNFQYINHGRQTLPNGLGLGGQIGFFGLWISSLFDRGSSMAKPLSTTFGNPQLSKQEEYEIDFVEVWCIKTIEVDDRLVPSTKTGASILGHVESAALLEMAGKTMYAKDLQEPEPRDE</sequence>
<gene>
    <name evidence="6" type="ORF">BASA50_001363</name>
</gene>
<dbReference type="PANTHER" id="PTHR23354:SF62">
    <property type="entry name" value="MUSTARD, ISOFORM V"/>
    <property type="match status" value="1"/>
</dbReference>
<dbReference type="SMART" id="SM00584">
    <property type="entry name" value="TLDc"/>
    <property type="match status" value="1"/>
</dbReference>
<evidence type="ECO:0000256" key="1">
    <source>
        <dbReference type="ARBA" id="ARBA00004173"/>
    </source>
</evidence>
<evidence type="ECO:0000256" key="2">
    <source>
        <dbReference type="ARBA" id="ARBA00009540"/>
    </source>
</evidence>
<reference evidence="6 7" key="1">
    <citation type="submission" date="2021-02" db="EMBL/GenBank/DDBJ databases">
        <title>Variation within the Batrachochytrium salamandrivorans European outbreak.</title>
        <authorList>
            <person name="Kelly M."/>
            <person name="Pasmans F."/>
            <person name="Shea T.P."/>
            <person name="Munoz J.F."/>
            <person name="Carranza S."/>
            <person name="Cuomo C.A."/>
            <person name="Martel A."/>
        </authorList>
    </citation>
    <scope>NUCLEOTIDE SEQUENCE [LARGE SCALE GENOMIC DNA]</scope>
    <source>
        <strain evidence="6 7">AMFP18/2</strain>
    </source>
</reference>
<keyword evidence="3" id="KW-0496">Mitochondrion</keyword>
<comment type="subcellular location">
    <subcellularLocation>
        <location evidence="1">Mitochondrion</location>
    </subcellularLocation>
</comment>
<proteinExistence type="inferred from homology"/>
<evidence type="ECO:0000256" key="4">
    <source>
        <dbReference type="ARBA" id="ARBA00040604"/>
    </source>
</evidence>
<accession>A0ABQ8EVG3</accession>
<dbReference type="Proteomes" id="UP001648503">
    <property type="component" value="Unassembled WGS sequence"/>
</dbReference>
<dbReference type="Pfam" id="PF07534">
    <property type="entry name" value="TLD"/>
    <property type="match status" value="1"/>
</dbReference>
<name>A0ABQ8EVG3_9FUNG</name>
<evidence type="ECO:0000256" key="3">
    <source>
        <dbReference type="ARBA" id="ARBA00023128"/>
    </source>
</evidence>
<evidence type="ECO:0000313" key="7">
    <source>
        <dbReference type="Proteomes" id="UP001648503"/>
    </source>
</evidence>
<feature type="domain" description="TLDc" evidence="5">
    <location>
        <begin position="243"/>
        <end position="413"/>
    </location>
</feature>